<gene>
    <name evidence="1" type="ORF">BpHYR1_007256</name>
</gene>
<keyword evidence="2" id="KW-1185">Reference proteome</keyword>
<comment type="caution">
    <text evidence="1">The sequence shown here is derived from an EMBL/GenBank/DDBJ whole genome shotgun (WGS) entry which is preliminary data.</text>
</comment>
<sequence length="93" mass="11110">MADRHLKKKEFSTSFQNLLFKYRYSYKPTKYKLFNPKGSIKFKFGLIFLNVENFNIDLLITKLLINLKYKYPNVFSPLIVFDIGSISDFKIKQ</sequence>
<proteinExistence type="predicted"/>
<name>A0A3M7T880_BRAPC</name>
<dbReference type="Proteomes" id="UP000276133">
    <property type="component" value="Unassembled WGS sequence"/>
</dbReference>
<accession>A0A3M7T880</accession>
<evidence type="ECO:0000313" key="2">
    <source>
        <dbReference type="Proteomes" id="UP000276133"/>
    </source>
</evidence>
<organism evidence="1 2">
    <name type="scientific">Brachionus plicatilis</name>
    <name type="common">Marine rotifer</name>
    <name type="synonym">Brachionus muelleri</name>
    <dbReference type="NCBI Taxonomy" id="10195"/>
    <lineage>
        <taxon>Eukaryota</taxon>
        <taxon>Metazoa</taxon>
        <taxon>Spiralia</taxon>
        <taxon>Gnathifera</taxon>
        <taxon>Rotifera</taxon>
        <taxon>Eurotatoria</taxon>
        <taxon>Monogononta</taxon>
        <taxon>Pseudotrocha</taxon>
        <taxon>Ploima</taxon>
        <taxon>Brachionidae</taxon>
        <taxon>Brachionus</taxon>
    </lineage>
</organism>
<evidence type="ECO:0000313" key="1">
    <source>
        <dbReference type="EMBL" id="RNA44139.1"/>
    </source>
</evidence>
<dbReference type="AlphaFoldDB" id="A0A3M7T880"/>
<reference evidence="1 2" key="1">
    <citation type="journal article" date="2018" name="Sci. Rep.">
        <title>Genomic signatures of local adaptation to the degree of environmental predictability in rotifers.</title>
        <authorList>
            <person name="Franch-Gras L."/>
            <person name="Hahn C."/>
            <person name="Garcia-Roger E.M."/>
            <person name="Carmona M.J."/>
            <person name="Serra M."/>
            <person name="Gomez A."/>
        </authorList>
    </citation>
    <scope>NUCLEOTIDE SEQUENCE [LARGE SCALE GENOMIC DNA]</scope>
    <source>
        <strain evidence="1">HYR1</strain>
    </source>
</reference>
<protein>
    <submittedName>
        <fullName evidence="1">Uncharacterized protein</fullName>
    </submittedName>
</protein>
<dbReference type="EMBL" id="REGN01000147">
    <property type="protein sequence ID" value="RNA44139.1"/>
    <property type="molecule type" value="Genomic_DNA"/>
</dbReference>